<dbReference type="AlphaFoldDB" id="A0AA88V6F3"/>
<keyword evidence="4" id="KW-0804">Transcription</keyword>
<dbReference type="PANTHER" id="PTHR12802:SF155">
    <property type="entry name" value="DEUBIQUITINASE MYSM1"/>
    <property type="match status" value="1"/>
</dbReference>
<dbReference type="InterPro" id="IPR006447">
    <property type="entry name" value="Myb_dom_plants"/>
</dbReference>
<dbReference type="InterPro" id="IPR017930">
    <property type="entry name" value="Myb_dom"/>
</dbReference>
<feature type="domain" description="HTH myb-type" evidence="9">
    <location>
        <begin position="51"/>
        <end position="105"/>
    </location>
</feature>
<feature type="non-terminal residue" evidence="10">
    <location>
        <position position="1"/>
    </location>
</feature>
<dbReference type="PANTHER" id="PTHR12802">
    <property type="entry name" value="SWI/SNF COMPLEX-RELATED"/>
    <property type="match status" value="1"/>
</dbReference>
<keyword evidence="5" id="KW-0539">Nucleus</keyword>
<dbReference type="InterPro" id="IPR017884">
    <property type="entry name" value="SANT_dom"/>
</dbReference>
<evidence type="ECO:0000256" key="1">
    <source>
        <dbReference type="ARBA" id="ARBA00004123"/>
    </source>
</evidence>
<organism evidence="10 11">
    <name type="scientific">Escallonia herrerae</name>
    <dbReference type="NCBI Taxonomy" id="1293975"/>
    <lineage>
        <taxon>Eukaryota</taxon>
        <taxon>Viridiplantae</taxon>
        <taxon>Streptophyta</taxon>
        <taxon>Embryophyta</taxon>
        <taxon>Tracheophyta</taxon>
        <taxon>Spermatophyta</taxon>
        <taxon>Magnoliopsida</taxon>
        <taxon>eudicotyledons</taxon>
        <taxon>Gunneridae</taxon>
        <taxon>Pentapetalae</taxon>
        <taxon>asterids</taxon>
        <taxon>campanulids</taxon>
        <taxon>Escalloniales</taxon>
        <taxon>Escalloniaceae</taxon>
        <taxon>Escallonia</taxon>
    </lineage>
</organism>
<dbReference type="Gene3D" id="1.10.10.60">
    <property type="entry name" value="Homeodomain-like"/>
    <property type="match status" value="1"/>
</dbReference>
<keyword evidence="2" id="KW-0805">Transcription regulation</keyword>
<keyword evidence="3" id="KW-0238">DNA-binding</keyword>
<evidence type="ECO:0000259" key="8">
    <source>
        <dbReference type="PROSITE" id="PS51293"/>
    </source>
</evidence>
<gene>
    <name evidence="10" type="ORF">RJ639_020098</name>
</gene>
<evidence type="ECO:0000259" key="9">
    <source>
        <dbReference type="PROSITE" id="PS51294"/>
    </source>
</evidence>
<feature type="domain" description="Myb-like" evidence="7">
    <location>
        <begin position="51"/>
        <end position="101"/>
    </location>
</feature>
<accession>A0AA88V6F3</accession>
<evidence type="ECO:0000256" key="5">
    <source>
        <dbReference type="ARBA" id="ARBA00023242"/>
    </source>
</evidence>
<dbReference type="GO" id="GO:0003677">
    <property type="term" value="F:DNA binding"/>
    <property type="evidence" value="ECO:0007669"/>
    <property type="project" value="UniProtKB-KW"/>
</dbReference>
<evidence type="ECO:0000256" key="6">
    <source>
        <dbReference type="SAM" id="MobiDB-lite"/>
    </source>
</evidence>
<evidence type="ECO:0000313" key="10">
    <source>
        <dbReference type="EMBL" id="KAK3002737.1"/>
    </source>
</evidence>
<feature type="region of interest" description="Disordered" evidence="6">
    <location>
        <begin position="106"/>
        <end position="225"/>
    </location>
</feature>
<dbReference type="NCBIfam" id="TIGR01557">
    <property type="entry name" value="myb_SHAQKYF"/>
    <property type="match status" value="1"/>
</dbReference>
<sequence length="523" mass="58026">EQGRGSSSNTILPKGNQTLLDVDPQSTESVQLNDQYACGDDYAPKVRKPYTITKQRERWTEEEHKKFLEALKLYGRAWRRIEEYVGTKTAVQIRSHAQKYFSKVVRESSGSDANIEKPIEIPPPRPKRKPMHPYPRKLVTPIKTGLRLPRREMRSLSPNLSLSEHENQSPTSVLSAIGSDTLGTTDMDSPGGSPSPVSSAAEDKPHSILLSESCPSPEDNGSSSRVQDATLTLENQVHVKLELFPQDGASAKESLGKAASTHSLKLFGKTVLVTDSYRPSSPGSCRSLPLDTSDERPVQTLPWNFMPVKISSGDAKCRWSASPCGAPLCYMQFANENLGAEKAGSAPPVPWWTLYGGVSYPILQLHNPLLLRTHPSSDGEETQDTELQKEGSWTGSNTGSLSAGCHDDDKTSDVETQSRQYFFNNEEREHRPTFTFKPSEGTIFPVQKASVPKCMKGFVPYKRCLAERDTDSLTITGEEREEQRIRLCFAAFAGKDCALTTKSAYMAFIPLERLPLRCSSYLY</sequence>
<proteinExistence type="predicted"/>
<evidence type="ECO:0000259" key="7">
    <source>
        <dbReference type="PROSITE" id="PS50090"/>
    </source>
</evidence>
<dbReference type="InterPro" id="IPR001005">
    <property type="entry name" value="SANT/Myb"/>
</dbReference>
<dbReference type="PROSITE" id="PS50090">
    <property type="entry name" value="MYB_LIKE"/>
    <property type="match status" value="1"/>
</dbReference>
<dbReference type="Proteomes" id="UP001188597">
    <property type="component" value="Unassembled WGS sequence"/>
</dbReference>
<feature type="compositionally biased region" description="Low complexity" evidence="6">
    <location>
        <begin position="189"/>
        <end position="199"/>
    </location>
</feature>
<reference evidence="10" key="1">
    <citation type="submission" date="2022-12" db="EMBL/GenBank/DDBJ databases">
        <title>Draft genome assemblies for two species of Escallonia (Escalloniales).</title>
        <authorList>
            <person name="Chanderbali A."/>
            <person name="Dervinis C."/>
            <person name="Anghel I."/>
            <person name="Soltis D."/>
            <person name="Soltis P."/>
            <person name="Zapata F."/>
        </authorList>
    </citation>
    <scope>NUCLEOTIDE SEQUENCE</scope>
    <source>
        <strain evidence="10">UCBG64.0493</strain>
        <tissue evidence="10">Leaf</tissue>
    </source>
</reference>
<dbReference type="Pfam" id="PF00249">
    <property type="entry name" value="Myb_DNA-binding"/>
    <property type="match status" value="1"/>
</dbReference>
<evidence type="ECO:0000256" key="2">
    <source>
        <dbReference type="ARBA" id="ARBA00023015"/>
    </source>
</evidence>
<feature type="compositionally biased region" description="Polar residues" evidence="6">
    <location>
        <begin position="156"/>
        <end position="174"/>
    </location>
</feature>
<dbReference type="SUPFAM" id="SSF46689">
    <property type="entry name" value="Homeodomain-like"/>
    <property type="match status" value="1"/>
</dbReference>
<protein>
    <submittedName>
        <fullName evidence="10">Uncharacterized protein</fullName>
    </submittedName>
</protein>
<comment type="caution">
    <text evidence="10">The sequence shown here is derived from an EMBL/GenBank/DDBJ whole genome shotgun (WGS) entry which is preliminary data.</text>
</comment>
<feature type="region of interest" description="Disordered" evidence="6">
    <location>
        <begin position="373"/>
        <end position="412"/>
    </location>
</feature>
<keyword evidence="11" id="KW-1185">Reference proteome</keyword>
<dbReference type="SMART" id="SM00717">
    <property type="entry name" value="SANT"/>
    <property type="match status" value="1"/>
</dbReference>
<feature type="domain" description="SANT" evidence="8">
    <location>
        <begin position="54"/>
        <end position="105"/>
    </location>
</feature>
<dbReference type="PROSITE" id="PS51293">
    <property type="entry name" value="SANT"/>
    <property type="match status" value="1"/>
</dbReference>
<feature type="region of interest" description="Disordered" evidence="6">
    <location>
        <begin position="1"/>
        <end position="21"/>
    </location>
</feature>
<dbReference type="PROSITE" id="PS51294">
    <property type="entry name" value="HTH_MYB"/>
    <property type="match status" value="1"/>
</dbReference>
<comment type="subcellular location">
    <subcellularLocation>
        <location evidence="1">Nucleus</location>
    </subcellularLocation>
</comment>
<evidence type="ECO:0000256" key="4">
    <source>
        <dbReference type="ARBA" id="ARBA00023163"/>
    </source>
</evidence>
<name>A0AA88V6F3_9ASTE</name>
<evidence type="ECO:0000256" key="3">
    <source>
        <dbReference type="ARBA" id="ARBA00023125"/>
    </source>
</evidence>
<dbReference type="CDD" id="cd00167">
    <property type="entry name" value="SANT"/>
    <property type="match status" value="1"/>
</dbReference>
<dbReference type="GO" id="GO:0005634">
    <property type="term" value="C:nucleus"/>
    <property type="evidence" value="ECO:0007669"/>
    <property type="project" value="UniProtKB-SubCell"/>
</dbReference>
<dbReference type="GO" id="GO:0010468">
    <property type="term" value="P:regulation of gene expression"/>
    <property type="evidence" value="ECO:0007669"/>
    <property type="project" value="UniProtKB-ARBA"/>
</dbReference>
<dbReference type="InterPro" id="IPR009057">
    <property type="entry name" value="Homeodomain-like_sf"/>
</dbReference>
<feature type="compositionally biased region" description="Basic residues" evidence="6">
    <location>
        <begin position="125"/>
        <end position="135"/>
    </location>
</feature>
<evidence type="ECO:0000313" key="11">
    <source>
        <dbReference type="Proteomes" id="UP001188597"/>
    </source>
</evidence>
<dbReference type="EMBL" id="JAVXUP010002537">
    <property type="protein sequence ID" value="KAK3002737.1"/>
    <property type="molecule type" value="Genomic_DNA"/>
</dbReference>
<dbReference type="FunFam" id="1.10.10.60:FF:000023">
    <property type="entry name" value="protein REVEILLE 6 isoform X1"/>
    <property type="match status" value="1"/>
</dbReference>
<feature type="compositionally biased region" description="Polar residues" evidence="6">
    <location>
        <begin position="391"/>
        <end position="401"/>
    </location>
</feature>